<protein>
    <submittedName>
        <fullName evidence="1">Uncharacterized protein</fullName>
    </submittedName>
</protein>
<organism evidence="1">
    <name type="scientific">Tanacetum cinerariifolium</name>
    <name type="common">Dalmatian daisy</name>
    <name type="synonym">Chrysanthemum cinerariifolium</name>
    <dbReference type="NCBI Taxonomy" id="118510"/>
    <lineage>
        <taxon>Eukaryota</taxon>
        <taxon>Viridiplantae</taxon>
        <taxon>Streptophyta</taxon>
        <taxon>Embryophyta</taxon>
        <taxon>Tracheophyta</taxon>
        <taxon>Spermatophyta</taxon>
        <taxon>Magnoliopsida</taxon>
        <taxon>eudicotyledons</taxon>
        <taxon>Gunneridae</taxon>
        <taxon>Pentapetalae</taxon>
        <taxon>asterids</taxon>
        <taxon>campanulids</taxon>
        <taxon>Asterales</taxon>
        <taxon>Asteraceae</taxon>
        <taxon>Asteroideae</taxon>
        <taxon>Anthemideae</taxon>
        <taxon>Anthemidinae</taxon>
        <taxon>Tanacetum</taxon>
    </lineage>
</organism>
<name>A0A699TKX6_TANCI</name>
<feature type="non-terminal residue" evidence="1">
    <location>
        <position position="69"/>
    </location>
</feature>
<dbReference type="EMBL" id="BKCJ011241135">
    <property type="protein sequence ID" value="GFD08824.1"/>
    <property type="molecule type" value="Genomic_DNA"/>
</dbReference>
<comment type="caution">
    <text evidence="1">The sequence shown here is derived from an EMBL/GenBank/DDBJ whole genome shotgun (WGS) entry which is preliminary data.</text>
</comment>
<evidence type="ECO:0000313" key="1">
    <source>
        <dbReference type="EMBL" id="GFD08824.1"/>
    </source>
</evidence>
<proteinExistence type="predicted"/>
<reference evidence="1" key="1">
    <citation type="journal article" date="2019" name="Sci. Rep.">
        <title>Draft genome of Tanacetum cinerariifolium, the natural source of mosquito coil.</title>
        <authorList>
            <person name="Yamashiro T."/>
            <person name="Shiraishi A."/>
            <person name="Satake H."/>
            <person name="Nakayama K."/>
        </authorList>
    </citation>
    <scope>NUCLEOTIDE SEQUENCE</scope>
</reference>
<gene>
    <name evidence="1" type="ORF">Tci_880793</name>
</gene>
<feature type="non-terminal residue" evidence="1">
    <location>
        <position position="1"/>
    </location>
</feature>
<accession>A0A699TKX6</accession>
<dbReference type="AlphaFoldDB" id="A0A699TKX6"/>
<sequence length="69" mass="7220">DDEVEPVKLQEVVEVVTNAKHMTEVVTAGSATITAAATPITTAVITTTSSAARKRKGVVIRDLEETATP</sequence>